<evidence type="ECO:0000256" key="1">
    <source>
        <dbReference type="SAM" id="Phobius"/>
    </source>
</evidence>
<keyword evidence="1" id="KW-1133">Transmembrane helix</keyword>
<organism evidence="2 3">
    <name type="scientific">Smittium mucronatum</name>
    <dbReference type="NCBI Taxonomy" id="133383"/>
    <lineage>
        <taxon>Eukaryota</taxon>
        <taxon>Fungi</taxon>
        <taxon>Fungi incertae sedis</taxon>
        <taxon>Zoopagomycota</taxon>
        <taxon>Kickxellomycotina</taxon>
        <taxon>Harpellomycetes</taxon>
        <taxon>Harpellales</taxon>
        <taxon>Legeriomycetaceae</taxon>
        <taxon>Smittium</taxon>
    </lineage>
</organism>
<dbReference type="Proteomes" id="UP000187455">
    <property type="component" value="Unassembled WGS sequence"/>
</dbReference>
<feature type="transmembrane region" description="Helical" evidence="1">
    <location>
        <begin position="13"/>
        <end position="34"/>
    </location>
</feature>
<reference evidence="2 3" key="1">
    <citation type="journal article" date="2016" name="Mol. Biol. Evol.">
        <title>Genome-Wide Survey of Gut Fungi (Harpellales) Reveals the First Horizontally Transferred Ubiquitin Gene from a Mosquito Host.</title>
        <authorList>
            <person name="Wang Y."/>
            <person name="White M.M."/>
            <person name="Kvist S."/>
            <person name="Moncalvo J.M."/>
        </authorList>
    </citation>
    <scope>NUCLEOTIDE SEQUENCE [LARGE SCALE GENOMIC DNA]</scope>
    <source>
        <strain evidence="2 3">ALG-7-W6</strain>
    </source>
</reference>
<sequence length="283" mass="31943">MFSEFGYLYHFRGLLYVSLLALASVVSYHAYLFFVNRKTLVSTLSSHFSSSDTEQFLPTLGTQPLVLDGNHLSHRFLSYFSLEKLLPSSSCTLCNSSPSYPTLSSVGMVYPKPLPSVPVDKYRPSRLVKSPNSVSNRKPLGLKSFILSIKSKFRTNYKTNKKSLFKSSKYIKSSPFIDLYSRRLVKSSSLDAFFESIGPAKSNKPRNSISVGWLHENESISLEFDSCDSAPDSFPFPSKDDSPAPSKSVPHISTLYTYVPPRRTINDVQQQLIFNIYNKYYPS</sequence>
<evidence type="ECO:0000313" key="3">
    <source>
        <dbReference type="Proteomes" id="UP000187455"/>
    </source>
</evidence>
<accession>A0A1R0GMH8</accession>
<keyword evidence="1" id="KW-0472">Membrane</keyword>
<proteinExistence type="predicted"/>
<dbReference type="AlphaFoldDB" id="A0A1R0GMH8"/>
<name>A0A1R0GMH8_9FUNG</name>
<protein>
    <submittedName>
        <fullName evidence="2">Uncharacterized protein</fullName>
    </submittedName>
</protein>
<dbReference type="OrthoDB" id="10327110at2759"/>
<comment type="caution">
    <text evidence="2">The sequence shown here is derived from an EMBL/GenBank/DDBJ whole genome shotgun (WGS) entry which is preliminary data.</text>
</comment>
<gene>
    <name evidence="2" type="ORF">AYI68_g7872</name>
</gene>
<keyword evidence="1" id="KW-0812">Transmembrane</keyword>
<evidence type="ECO:0000313" key="2">
    <source>
        <dbReference type="EMBL" id="OLY78086.1"/>
    </source>
</evidence>
<keyword evidence="3" id="KW-1185">Reference proteome</keyword>
<dbReference type="EMBL" id="LSSL01007252">
    <property type="protein sequence ID" value="OLY78086.1"/>
    <property type="molecule type" value="Genomic_DNA"/>
</dbReference>